<dbReference type="InterPro" id="IPR013783">
    <property type="entry name" value="Ig-like_fold"/>
</dbReference>
<dbReference type="EMBL" id="KP796148">
    <property type="protein sequence ID" value="AKT72724.1"/>
    <property type="molecule type" value="Genomic_DNA"/>
</dbReference>
<sequence length="273" mass="30151">MCPGLFTYITLTGMVMHAVSGNPRQLLCNVTRFPGTNVSQVRLSAGDNVTFLYNVSQGHSLTWLYSNLTANSSRHLRKYTLCSVTSSYRMTETRNNMCLHCNRSSLTLCSARPQDSGLYVLRDETNNTDVMRCNVTVTGNGQLSVTHRPHSRPTVTRISSAHLSGITLGHEKHPPNTWNTWMVHISFATMALACFGVAVVLSGCVCLRSVRAWTQKYRPLNEDPAPQKLDFPDGTMKEHPHVTVIEPTKSADGTVVGLSAVSDDKPATLWLSR</sequence>
<name>A0A0K1H0E8_9BETA</name>
<protein>
    <submittedName>
        <fullName evidence="2">Protein RL11</fullName>
    </submittedName>
</protein>
<dbReference type="Proteomes" id="UP000118435">
    <property type="component" value="Segment"/>
</dbReference>
<dbReference type="Gene3D" id="2.60.40.10">
    <property type="entry name" value="Immunoglobulins"/>
    <property type="match status" value="1"/>
</dbReference>
<feature type="transmembrane region" description="Helical" evidence="1">
    <location>
        <begin position="181"/>
        <end position="207"/>
    </location>
</feature>
<keyword evidence="1" id="KW-0472">Membrane</keyword>
<gene>
    <name evidence="2" type="primary">CyRL11</name>
</gene>
<accession>A0A0K1H0E8</accession>
<keyword evidence="1" id="KW-0812">Transmembrane</keyword>
<evidence type="ECO:0000256" key="1">
    <source>
        <dbReference type="SAM" id="Phobius"/>
    </source>
</evidence>
<evidence type="ECO:0000313" key="3">
    <source>
        <dbReference type="Proteomes" id="UP000118435"/>
    </source>
</evidence>
<proteinExistence type="predicted"/>
<organism evidence="2 3">
    <name type="scientific">Cynomolgus macaque cytomegalovirus strain Mauritius</name>
    <dbReference type="NCBI Taxonomy" id="1690255"/>
    <lineage>
        <taxon>Viruses</taxon>
        <taxon>Duplodnaviria</taxon>
        <taxon>Heunggongvirae</taxon>
        <taxon>Peploviricota</taxon>
        <taxon>Herviviricetes</taxon>
        <taxon>Herpesvirales</taxon>
        <taxon>Orthoherpesviridae</taxon>
        <taxon>Betaherpesvirinae</taxon>
        <taxon>Cytomegalovirus</taxon>
        <taxon>Cytomegalovirus macacinebeta3</taxon>
    </lineage>
</organism>
<keyword evidence="1" id="KW-1133">Transmembrane helix</keyword>
<reference evidence="2 3" key="1">
    <citation type="journal article" date="2016" name="BMC Genomics">
        <title>A novel strain of cynomolgus macaque cytomegalovirus: implications for host-virus co-evolution.</title>
        <authorList>
            <person name="Russell J.N."/>
            <person name="Marsh A.K."/>
            <person name="Willer D.O."/>
            <person name="Ambagala A.P."/>
            <person name="Dzamba M."/>
            <person name="Chan J.K."/>
            <person name="Pilon R."/>
            <person name="Fournier J."/>
            <person name="Brudno M."/>
            <person name="Antony J.M."/>
            <person name="Sandstrom P."/>
            <person name="Evans B.J."/>
            <person name="MacDonald K.S."/>
        </authorList>
    </citation>
    <scope>NUCLEOTIDE SEQUENCE [LARGE SCALE GENOMIC DNA]</scope>
    <source>
        <strain evidence="2">Mauritius</strain>
    </source>
</reference>
<evidence type="ECO:0000313" key="2">
    <source>
        <dbReference type="EMBL" id="AKT72724.1"/>
    </source>
</evidence>